<name>A0ABS4K9I0_9CLOT</name>
<accession>A0ABS4K9I0</accession>
<reference evidence="1 2" key="1">
    <citation type="submission" date="2021-03" db="EMBL/GenBank/DDBJ databases">
        <title>Genomic Encyclopedia of Type Strains, Phase IV (KMG-IV): sequencing the most valuable type-strain genomes for metagenomic binning, comparative biology and taxonomic classification.</title>
        <authorList>
            <person name="Goeker M."/>
        </authorList>
    </citation>
    <scope>NUCLEOTIDE SEQUENCE [LARGE SCALE GENOMIC DNA]</scope>
    <source>
        <strain evidence="1 2">DSM 28650</strain>
    </source>
</reference>
<organism evidence="1 2">
    <name type="scientific">Clostridium punense</name>
    <dbReference type="NCBI Taxonomy" id="1054297"/>
    <lineage>
        <taxon>Bacteria</taxon>
        <taxon>Bacillati</taxon>
        <taxon>Bacillota</taxon>
        <taxon>Clostridia</taxon>
        <taxon>Eubacteriales</taxon>
        <taxon>Clostridiaceae</taxon>
        <taxon>Clostridium</taxon>
    </lineage>
</organism>
<dbReference type="EMBL" id="JAGGLL010000072">
    <property type="protein sequence ID" value="MBP2024427.1"/>
    <property type="molecule type" value="Genomic_DNA"/>
</dbReference>
<evidence type="ECO:0000313" key="1">
    <source>
        <dbReference type="EMBL" id="MBP2024427.1"/>
    </source>
</evidence>
<protein>
    <recommendedName>
        <fullName evidence="3">HNH endonuclease</fullName>
    </recommendedName>
</protein>
<evidence type="ECO:0000313" key="2">
    <source>
        <dbReference type="Proteomes" id="UP001519308"/>
    </source>
</evidence>
<dbReference type="RefSeq" id="WP_021283172.1">
    <property type="nucleotide sequence ID" value="NZ_JAGGLL010000072.1"/>
</dbReference>
<proteinExistence type="predicted"/>
<keyword evidence="2" id="KW-1185">Reference proteome</keyword>
<gene>
    <name evidence="1" type="ORF">J2Z44_004296</name>
</gene>
<comment type="caution">
    <text evidence="1">The sequence shown here is derived from an EMBL/GenBank/DDBJ whole genome shotgun (WGS) entry which is preliminary data.</text>
</comment>
<evidence type="ECO:0008006" key="3">
    <source>
        <dbReference type="Google" id="ProtNLM"/>
    </source>
</evidence>
<dbReference type="Proteomes" id="UP001519308">
    <property type="component" value="Unassembled WGS sequence"/>
</dbReference>
<sequence>MAKVKKVKDKQRAKLKAKKKSQVLQELRKNEDDVLYICTECGEQELIPEEVVMHFDLLDQGDIGEPPAFYCEKCSGIMKPKFYEGVHNITYTYEE</sequence>